<evidence type="ECO:0000313" key="9">
    <source>
        <dbReference type="EMBL" id="OXV11968.1"/>
    </source>
</evidence>
<keyword evidence="3" id="KW-0805">Transcription regulation</keyword>
<proteinExistence type="predicted"/>
<organism evidence="9 10">
    <name type="scientific">Elaphomyces granulatus</name>
    <dbReference type="NCBI Taxonomy" id="519963"/>
    <lineage>
        <taxon>Eukaryota</taxon>
        <taxon>Fungi</taxon>
        <taxon>Dikarya</taxon>
        <taxon>Ascomycota</taxon>
        <taxon>Pezizomycotina</taxon>
        <taxon>Eurotiomycetes</taxon>
        <taxon>Eurotiomycetidae</taxon>
        <taxon>Eurotiales</taxon>
        <taxon>Elaphomycetaceae</taxon>
        <taxon>Elaphomyces</taxon>
    </lineage>
</organism>
<feature type="region of interest" description="Disordered" evidence="7">
    <location>
        <begin position="1"/>
        <end position="34"/>
    </location>
</feature>
<dbReference type="AlphaFoldDB" id="A0A232M6L2"/>
<gene>
    <name evidence="9" type="ORF">Egran_00270</name>
</gene>
<feature type="compositionally biased region" description="Polar residues" evidence="7">
    <location>
        <begin position="174"/>
        <end position="189"/>
    </location>
</feature>
<evidence type="ECO:0000256" key="3">
    <source>
        <dbReference type="ARBA" id="ARBA00023015"/>
    </source>
</evidence>
<comment type="caution">
    <text evidence="9">The sequence shown here is derived from an EMBL/GenBank/DDBJ whole genome shotgun (WGS) entry which is preliminary data.</text>
</comment>
<evidence type="ECO:0000256" key="2">
    <source>
        <dbReference type="ARBA" id="ARBA00022723"/>
    </source>
</evidence>
<dbReference type="SMART" id="SM00066">
    <property type="entry name" value="GAL4"/>
    <property type="match status" value="1"/>
</dbReference>
<dbReference type="InterPro" id="IPR051089">
    <property type="entry name" value="prtT"/>
</dbReference>
<dbReference type="PANTHER" id="PTHR31845">
    <property type="entry name" value="FINGER DOMAIN PROTEIN, PUTATIVE-RELATED"/>
    <property type="match status" value="1"/>
</dbReference>
<dbReference type="InterPro" id="IPR036864">
    <property type="entry name" value="Zn2-C6_fun-type_DNA-bd_sf"/>
</dbReference>
<feature type="region of interest" description="Disordered" evidence="7">
    <location>
        <begin position="141"/>
        <end position="210"/>
    </location>
</feature>
<dbReference type="CDD" id="cd12148">
    <property type="entry name" value="fungal_TF_MHR"/>
    <property type="match status" value="1"/>
</dbReference>
<dbReference type="OrthoDB" id="4060227at2759"/>
<reference evidence="9 10" key="1">
    <citation type="journal article" date="2015" name="Environ. Microbiol.">
        <title>Metagenome sequence of Elaphomyces granulatus from sporocarp tissue reveals Ascomycota ectomycorrhizal fingerprints of genome expansion and a Proteobacteria-rich microbiome.</title>
        <authorList>
            <person name="Quandt C.A."/>
            <person name="Kohler A."/>
            <person name="Hesse C.N."/>
            <person name="Sharpton T.J."/>
            <person name="Martin F."/>
            <person name="Spatafora J.W."/>
        </authorList>
    </citation>
    <scope>NUCLEOTIDE SEQUENCE [LARGE SCALE GENOMIC DNA]</scope>
    <source>
        <strain evidence="9 10">OSC145934</strain>
    </source>
</reference>
<dbReference type="GO" id="GO:0006351">
    <property type="term" value="P:DNA-templated transcription"/>
    <property type="evidence" value="ECO:0007669"/>
    <property type="project" value="InterPro"/>
</dbReference>
<dbReference type="GO" id="GO:0005634">
    <property type="term" value="C:nucleus"/>
    <property type="evidence" value="ECO:0007669"/>
    <property type="project" value="UniProtKB-SubCell"/>
</dbReference>
<evidence type="ECO:0000259" key="8">
    <source>
        <dbReference type="PROSITE" id="PS50048"/>
    </source>
</evidence>
<dbReference type="Proteomes" id="UP000243515">
    <property type="component" value="Unassembled WGS sequence"/>
</dbReference>
<dbReference type="GO" id="GO:0000981">
    <property type="term" value="F:DNA-binding transcription factor activity, RNA polymerase II-specific"/>
    <property type="evidence" value="ECO:0007669"/>
    <property type="project" value="InterPro"/>
</dbReference>
<dbReference type="PANTHER" id="PTHR31845:SF17">
    <property type="entry name" value="ZN(II)2CYS6 TRANSCRIPTION FACTOR (EUROFUNG)"/>
    <property type="match status" value="1"/>
</dbReference>
<dbReference type="GO" id="GO:0000976">
    <property type="term" value="F:transcription cis-regulatory region binding"/>
    <property type="evidence" value="ECO:0007669"/>
    <property type="project" value="TreeGrafter"/>
</dbReference>
<evidence type="ECO:0000256" key="6">
    <source>
        <dbReference type="ARBA" id="ARBA00023242"/>
    </source>
</evidence>
<dbReference type="SMART" id="SM00906">
    <property type="entry name" value="Fungal_trans"/>
    <property type="match status" value="1"/>
</dbReference>
<evidence type="ECO:0000256" key="5">
    <source>
        <dbReference type="ARBA" id="ARBA00023163"/>
    </source>
</evidence>
<keyword evidence="10" id="KW-1185">Reference proteome</keyword>
<dbReference type="PROSITE" id="PS50048">
    <property type="entry name" value="ZN2_CY6_FUNGAL_2"/>
    <property type="match status" value="1"/>
</dbReference>
<dbReference type="PROSITE" id="PS00463">
    <property type="entry name" value="ZN2_CY6_FUNGAL_1"/>
    <property type="match status" value="1"/>
</dbReference>
<evidence type="ECO:0000256" key="7">
    <source>
        <dbReference type="SAM" id="MobiDB-lite"/>
    </source>
</evidence>
<dbReference type="EMBL" id="NPHW01002203">
    <property type="protein sequence ID" value="OXV11968.1"/>
    <property type="molecule type" value="Genomic_DNA"/>
</dbReference>
<dbReference type="InterPro" id="IPR001138">
    <property type="entry name" value="Zn2Cys6_DnaBD"/>
</dbReference>
<keyword evidence="2" id="KW-0479">Metal-binding</keyword>
<name>A0A232M6L2_9EURO</name>
<dbReference type="InterPro" id="IPR007219">
    <property type="entry name" value="XnlR_reg_dom"/>
</dbReference>
<accession>A0A232M6L2</accession>
<keyword evidence="5" id="KW-0804">Transcription</keyword>
<comment type="subcellular location">
    <subcellularLocation>
        <location evidence="1">Nucleus</location>
    </subcellularLocation>
</comment>
<feature type="domain" description="Zn(2)-C6 fungal-type" evidence="8">
    <location>
        <begin position="50"/>
        <end position="82"/>
    </location>
</feature>
<dbReference type="CDD" id="cd00067">
    <property type="entry name" value="GAL4"/>
    <property type="match status" value="1"/>
</dbReference>
<keyword evidence="4" id="KW-0238">DNA-binding</keyword>
<sequence length="758" mass="85257">MKRSRIQFEANGDHFPSSPANGNGPVPGSPEEDSRTIFRHIPKISRKIRACTECKRHKVRCDMKSGDSVCQRCQRMGLQCVVNKSLQTLLDDEADVAPGHGRNSEWALANDMAFHWCRWKTMIELAVSDLLRKTQLPELSYYQAGGGPTPVGSSQRDRKWSAASAETGVPPEEQSCSIDSLKGEQQQPGSPDFRDQSHFSPEREEPGTSLLVTAPMGSLYEVTQLGNSRENSPSRQYAPDRTLTTDFISRGAVDQTEAEELFDYFDRRLNRYLWDGIAMMHKDLLSVRISSSLLSAAVLAVAALHIPRKERVFDTCYAEFAKLASGSMLSRHHTFDDLRALCIGAFWLSDVSWKLSGYAVRIATERNLHQFYRRAMQDSPEHREQARLWYLLYVLEHHFSIAYGRPPIIHEDSTITNHHNLVRSPTASQSDIRLHSQVALFIILTRIYHAFGPDVDVEVADGDLVQIERFDADIESWRRVWEPRLAGNPYVGAYPYKAVYLHFHFSRLTLNSLALRTYHSVPSVRTMSPARKKHAGIAISSAISTLRVVLDEPDIQRSLVGIPLYLHSMITFAAVFLLKIAVKGHPGELPSSRNRQNSIALADLHIDIPLVRELVEDIVCLMLSISEQANERHVSHHIARGLGKMLDGFRLWEKRNPQSPLQKHQKWLQQSSSLYSPSSLSGLPALRDTLLPNPAPLLGVAPLSAERSNGYTMSPAQEKAKIGLSEGSLDPMMADVWGYDEEYFPTGVFDFLQSQMPA</sequence>
<keyword evidence="6" id="KW-0539">Nucleus</keyword>
<dbReference type="Gene3D" id="4.10.240.10">
    <property type="entry name" value="Zn(2)-C6 fungal-type DNA-binding domain"/>
    <property type="match status" value="1"/>
</dbReference>
<evidence type="ECO:0000256" key="4">
    <source>
        <dbReference type="ARBA" id="ARBA00023125"/>
    </source>
</evidence>
<dbReference type="Pfam" id="PF00172">
    <property type="entry name" value="Zn_clus"/>
    <property type="match status" value="1"/>
</dbReference>
<feature type="compositionally biased region" description="Basic and acidic residues" evidence="7">
    <location>
        <begin position="192"/>
        <end position="206"/>
    </location>
</feature>
<evidence type="ECO:0000313" key="10">
    <source>
        <dbReference type="Proteomes" id="UP000243515"/>
    </source>
</evidence>
<protein>
    <recommendedName>
        <fullName evidence="8">Zn(2)-C6 fungal-type domain-containing protein</fullName>
    </recommendedName>
</protein>
<evidence type="ECO:0000256" key="1">
    <source>
        <dbReference type="ARBA" id="ARBA00004123"/>
    </source>
</evidence>
<dbReference type="SUPFAM" id="SSF57701">
    <property type="entry name" value="Zn2/Cys6 DNA-binding domain"/>
    <property type="match status" value="1"/>
</dbReference>
<dbReference type="GO" id="GO:0008270">
    <property type="term" value="F:zinc ion binding"/>
    <property type="evidence" value="ECO:0007669"/>
    <property type="project" value="InterPro"/>
</dbReference>